<keyword evidence="3" id="KW-1133">Transmembrane helix</keyword>
<dbReference type="Gene3D" id="3.40.50.150">
    <property type="entry name" value="Vaccinia Virus protein VP39"/>
    <property type="match status" value="1"/>
</dbReference>
<keyword evidence="6" id="KW-1185">Reference proteome</keyword>
<comment type="caution">
    <text evidence="5">The sequence shown here is derived from an EMBL/GenBank/DDBJ whole genome shotgun (WGS) entry which is preliminary data.</text>
</comment>
<dbReference type="OrthoDB" id="540004at2759"/>
<dbReference type="CDD" id="cd02440">
    <property type="entry name" value="AdoMet_MTases"/>
    <property type="match status" value="1"/>
</dbReference>
<feature type="domain" description="Methyltransferase" evidence="4">
    <location>
        <begin position="70"/>
        <end position="183"/>
    </location>
</feature>
<dbReference type="GO" id="GO:0003838">
    <property type="term" value="F:sterol 24-C-methyltransferase activity"/>
    <property type="evidence" value="ECO:0007669"/>
    <property type="project" value="TreeGrafter"/>
</dbReference>
<dbReference type="GO" id="GO:0006696">
    <property type="term" value="P:ergosterol biosynthetic process"/>
    <property type="evidence" value="ECO:0007669"/>
    <property type="project" value="TreeGrafter"/>
</dbReference>
<evidence type="ECO:0000259" key="4">
    <source>
        <dbReference type="Pfam" id="PF13847"/>
    </source>
</evidence>
<feature type="transmembrane region" description="Helical" evidence="3">
    <location>
        <begin position="242"/>
        <end position="263"/>
    </location>
</feature>
<dbReference type="AlphaFoldDB" id="A0A8H3FG59"/>
<sequence length="306" mass="34434">MAVLEDPLIDNNPILQSYYASFESRVGYYLFLGGTRHFGYYASGTYWPFPINGALRKMEDRLFAALELRPGAKVLDAGCGAGHVAVHLARKGLRICAIDVVSHHVQSAKEEIRRNGLENMASARVMDYHHLESLADESFDGVYTMETIVHATNPEKVLGNFFRVLKPGGRIAMHEYDHLDSSHSQNSPPAVIRSMQEVNKRTSMPGYEMFSRGVLPSMLEEQGFEDVILDDLTENVRPMARLFFIVAYIPYLIICFFGLQAYFANTQAGVEVYRYLKAGLCRYTVVTATKPSNSTSKRRRAVSKDL</sequence>
<comment type="similarity">
    <text evidence="2">Belongs to the class I-like SAM-binding methyltransferase superfamily. Erg6/SMT family.</text>
</comment>
<evidence type="ECO:0000313" key="5">
    <source>
        <dbReference type="EMBL" id="CAF9923070.1"/>
    </source>
</evidence>
<dbReference type="SUPFAM" id="SSF53335">
    <property type="entry name" value="S-adenosyl-L-methionine-dependent methyltransferases"/>
    <property type="match status" value="1"/>
</dbReference>
<dbReference type="InterPro" id="IPR025714">
    <property type="entry name" value="Methyltranfer_dom"/>
</dbReference>
<proteinExistence type="inferred from homology"/>
<evidence type="ECO:0000256" key="2">
    <source>
        <dbReference type="ARBA" id="ARBA00038188"/>
    </source>
</evidence>
<dbReference type="InterPro" id="IPR029063">
    <property type="entry name" value="SAM-dependent_MTases_sf"/>
</dbReference>
<dbReference type="InterPro" id="IPR050447">
    <property type="entry name" value="Erg6_SMT_methyltransf"/>
</dbReference>
<protein>
    <recommendedName>
        <fullName evidence="4">Methyltransferase domain-containing protein</fullName>
    </recommendedName>
</protein>
<dbReference type="Proteomes" id="UP000664521">
    <property type="component" value="Unassembled WGS sequence"/>
</dbReference>
<dbReference type="GO" id="GO:0005783">
    <property type="term" value="C:endoplasmic reticulum"/>
    <property type="evidence" value="ECO:0007669"/>
    <property type="project" value="TreeGrafter"/>
</dbReference>
<name>A0A8H3FG59_9LECA</name>
<evidence type="ECO:0000313" key="6">
    <source>
        <dbReference type="Proteomes" id="UP000664521"/>
    </source>
</evidence>
<keyword evidence="3" id="KW-0472">Membrane</keyword>
<evidence type="ECO:0000256" key="1">
    <source>
        <dbReference type="ARBA" id="ARBA00022679"/>
    </source>
</evidence>
<reference evidence="5" key="1">
    <citation type="submission" date="2021-03" db="EMBL/GenBank/DDBJ databases">
        <authorList>
            <person name="Tagirdzhanova G."/>
        </authorList>
    </citation>
    <scope>NUCLEOTIDE SEQUENCE</scope>
</reference>
<keyword evidence="3" id="KW-0812">Transmembrane</keyword>
<gene>
    <name evidence="5" type="ORF">HETSPECPRED_005232</name>
</gene>
<dbReference type="PANTHER" id="PTHR44068:SF1">
    <property type="entry name" value="HYPOTHETICAL LOC100005854"/>
    <property type="match status" value="1"/>
</dbReference>
<dbReference type="PANTHER" id="PTHR44068">
    <property type="entry name" value="ZGC:194242"/>
    <property type="match status" value="1"/>
</dbReference>
<evidence type="ECO:0000256" key="3">
    <source>
        <dbReference type="SAM" id="Phobius"/>
    </source>
</evidence>
<keyword evidence="1" id="KW-0808">Transferase</keyword>
<organism evidence="5 6">
    <name type="scientific">Heterodermia speciosa</name>
    <dbReference type="NCBI Taxonomy" id="116794"/>
    <lineage>
        <taxon>Eukaryota</taxon>
        <taxon>Fungi</taxon>
        <taxon>Dikarya</taxon>
        <taxon>Ascomycota</taxon>
        <taxon>Pezizomycotina</taxon>
        <taxon>Lecanoromycetes</taxon>
        <taxon>OSLEUM clade</taxon>
        <taxon>Lecanoromycetidae</taxon>
        <taxon>Caliciales</taxon>
        <taxon>Physciaceae</taxon>
        <taxon>Heterodermia</taxon>
    </lineage>
</organism>
<dbReference type="EMBL" id="CAJPDS010000032">
    <property type="protein sequence ID" value="CAF9923070.1"/>
    <property type="molecule type" value="Genomic_DNA"/>
</dbReference>
<accession>A0A8H3FG59</accession>
<dbReference type="Pfam" id="PF13847">
    <property type="entry name" value="Methyltransf_31"/>
    <property type="match status" value="1"/>
</dbReference>